<keyword evidence="3" id="KW-1185">Reference proteome</keyword>
<protein>
    <submittedName>
        <fullName evidence="2">Ankyrin repeat-containing BDA1-like</fullName>
    </submittedName>
</protein>
<proteinExistence type="predicted"/>
<feature type="repeat" description="ANK" evidence="1">
    <location>
        <begin position="39"/>
        <end position="62"/>
    </location>
</feature>
<evidence type="ECO:0000313" key="2">
    <source>
        <dbReference type="EMBL" id="CAA2998861.1"/>
    </source>
</evidence>
<evidence type="ECO:0000313" key="3">
    <source>
        <dbReference type="Proteomes" id="UP000594638"/>
    </source>
</evidence>
<comment type="caution">
    <text evidence="2">The sequence shown here is derived from an EMBL/GenBank/DDBJ whole genome shotgun (WGS) entry which is preliminary data.</text>
</comment>
<gene>
    <name evidence="2" type="ORF">OLEA9_A118604</name>
</gene>
<dbReference type="SMART" id="SM00248">
    <property type="entry name" value="ANK"/>
    <property type="match status" value="4"/>
</dbReference>
<dbReference type="PROSITE" id="PS50088">
    <property type="entry name" value="ANK_REPEAT"/>
    <property type="match status" value="2"/>
</dbReference>
<name>A0A8S0T205_OLEEU</name>
<dbReference type="OrthoDB" id="674805at2759"/>
<dbReference type="SUPFAM" id="SSF48403">
    <property type="entry name" value="Ankyrin repeat"/>
    <property type="match status" value="1"/>
</dbReference>
<evidence type="ECO:0000256" key="1">
    <source>
        <dbReference type="PROSITE-ProRule" id="PRU00023"/>
    </source>
</evidence>
<dbReference type="EMBL" id="CACTIH010005607">
    <property type="protein sequence ID" value="CAA2998861.1"/>
    <property type="molecule type" value="Genomic_DNA"/>
</dbReference>
<dbReference type="InterPro" id="IPR036770">
    <property type="entry name" value="Ankyrin_rpt-contain_sf"/>
</dbReference>
<dbReference type="PANTHER" id="PTHR24128">
    <property type="entry name" value="HOMEOBOX PROTEIN WARIAI"/>
    <property type="match status" value="1"/>
</dbReference>
<reference evidence="2 3" key="1">
    <citation type="submission" date="2019-12" db="EMBL/GenBank/DDBJ databases">
        <authorList>
            <person name="Alioto T."/>
            <person name="Alioto T."/>
            <person name="Gomez Garrido J."/>
        </authorList>
    </citation>
    <scope>NUCLEOTIDE SEQUENCE [LARGE SCALE GENOMIC DNA]</scope>
</reference>
<accession>A0A8S0T205</accession>
<dbReference type="Proteomes" id="UP000594638">
    <property type="component" value="Unassembled WGS sequence"/>
</dbReference>
<feature type="repeat" description="ANK" evidence="1">
    <location>
        <begin position="107"/>
        <end position="127"/>
    </location>
</feature>
<keyword evidence="1" id="KW-0040">ANK repeat</keyword>
<dbReference type="Gramene" id="OE9A118604T1">
    <property type="protein sequence ID" value="OE9A118604C1"/>
    <property type="gene ID" value="OE9A118604"/>
</dbReference>
<organism evidence="2 3">
    <name type="scientific">Olea europaea subsp. europaea</name>
    <dbReference type="NCBI Taxonomy" id="158383"/>
    <lineage>
        <taxon>Eukaryota</taxon>
        <taxon>Viridiplantae</taxon>
        <taxon>Streptophyta</taxon>
        <taxon>Embryophyta</taxon>
        <taxon>Tracheophyta</taxon>
        <taxon>Spermatophyta</taxon>
        <taxon>Magnoliopsida</taxon>
        <taxon>eudicotyledons</taxon>
        <taxon>Gunneridae</taxon>
        <taxon>Pentapetalae</taxon>
        <taxon>asterids</taxon>
        <taxon>lamiids</taxon>
        <taxon>Lamiales</taxon>
        <taxon>Oleaceae</taxon>
        <taxon>Oleeae</taxon>
        <taxon>Olea</taxon>
    </lineage>
</organism>
<dbReference type="Gene3D" id="1.25.40.20">
    <property type="entry name" value="Ankyrin repeat-containing domain"/>
    <property type="match status" value="1"/>
</dbReference>
<dbReference type="PROSITE" id="PS50297">
    <property type="entry name" value="ANK_REP_REGION"/>
    <property type="match status" value="2"/>
</dbReference>
<dbReference type="PANTHER" id="PTHR24128:SF112">
    <property type="entry name" value="OS06G0292400 PROTEIN"/>
    <property type="match status" value="1"/>
</dbReference>
<dbReference type="InterPro" id="IPR002110">
    <property type="entry name" value="Ankyrin_rpt"/>
</dbReference>
<sequence length="187" mass="20861">METLENLLFEAAAEGNVNSLKTLLQEDPIILDRVIVNSYSNTPLHVAAILGHIDFVKEILRRRPEFARELNLCQSPPLHLTSAKGHIEVVRVLLSANPLMCLARDRNGLTPLHLAAIKGRIEFVKELGRAKPDAALVIEGRLFYICTVKFLLMDSATEVNSQNLCGMTAIDVLIRSQIDVRDELKKL</sequence>
<dbReference type="AlphaFoldDB" id="A0A8S0T205"/>
<dbReference type="Pfam" id="PF12796">
    <property type="entry name" value="Ank_2"/>
    <property type="match status" value="2"/>
</dbReference>